<reference evidence="1" key="1">
    <citation type="submission" date="2014-09" db="EMBL/GenBank/DDBJ databases">
        <authorList>
            <person name="Magalhaes I.L.F."/>
            <person name="Oliveira U."/>
            <person name="Santos F.R."/>
            <person name="Vidigal T.H.D.A."/>
            <person name="Brescovit A.D."/>
            <person name="Santos A.J."/>
        </authorList>
    </citation>
    <scope>NUCLEOTIDE SEQUENCE</scope>
    <source>
        <tissue evidence="1">Shoot tissue taken approximately 20 cm above the soil surface</tissue>
    </source>
</reference>
<evidence type="ECO:0000313" key="1">
    <source>
        <dbReference type="EMBL" id="JAE37824.1"/>
    </source>
</evidence>
<protein>
    <submittedName>
        <fullName evidence="1">Uncharacterized protein</fullName>
    </submittedName>
</protein>
<dbReference type="AlphaFoldDB" id="A0A0A9HPQ0"/>
<organism evidence="1">
    <name type="scientific">Arundo donax</name>
    <name type="common">Giant reed</name>
    <name type="synonym">Donax arundinaceus</name>
    <dbReference type="NCBI Taxonomy" id="35708"/>
    <lineage>
        <taxon>Eukaryota</taxon>
        <taxon>Viridiplantae</taxon>
        <taxon>Streptophyta</taxon>
        <taxon>Embryophyta</taxon>
        <taxon>Tracheophyta</taxon>
        <taxon>Spermatophyta</taxon>
        <taxon>Magnoliopsida</taxon>
        <taxon>Liliopsida</taxon>
        <taxon>Poales</taxon>
        <taxon>Poaceae</taxon>
        <taxon>PACMAD clade</taxon>
        <taxon>Arundinoideae</taxon>
        <taxon>Arundineae</taxon>
        <taxon>Arundo</taxon>
    </lineage>
</organism>
<accession>A0A0A9HPQ0</accession>
<dbReference type="EMBL" id="GBRH01160072">
    <property type="protein sequence ID" value="JAE37824.1"/>
    <property type="molecule type" value="Transcribed_RNA"/>
</dbReference>
<name>A0A0A9HPQ0_ARUDO</name>
<reference evidence="1" key="2">
    <citation type="journal article" date="2015" name="Data Brief">
        <title>Shoot transcriptome of the giant reed, Arundo donax.</title>
        <authorList>
            <person name="Barrero R.A."/>
            <person name="Guerrero F.D."/>
            <person name="Moolhuijzen P."/>
            <person name="Goolsby J.A."/>
            <person name="Tidwell J."/>
            <person name="Bellgard S.E."/>
            <person name="Bellgard M.I."/>
        </authorList>
    </citation>
    <scope>NUCLEOTIDE SEQUENCE</scope>
    <source>
        <tissue evidence="1">Shoot tissue taken approximately 20 cm above the soil surface</tissue>
    </source>
</reference>
<proteinExistence type="predicted"/>
<sequence>MTPWTNGTLNYHFQSHHKQEYSSVLSPAN</sequence>